<feature type="region of interest" description="Disordered" evidence="1">
    <location>
        <begin position="293"/>
        <end position="372"/>
    </location>
</feature>
<proteinExistence type="predicted"/>
<feature type="region of interest" description="Disordered" evidence="1">
    <location>
        <begin position="1"/>
        <end position="137"/>
    </location>
</feature>
<feature type="compositionally biased region" description="Polar residues" evidence="1">
    <location>
        <begin position="93"/>
        <end position="103"/>
    </location>
</feature>
<dbReference type="Proteomes" id="UP000236621">
    <property type="component" value="Unassembled WGS sequence"/>
</dbReference>
<keyword evidence="3" id="KW-1185">Reference proteome</keyword>
<evidence type="ECO:0000313" key="2">
    <source>
        <dbReference type="EMBL" id="PNY24079.1"/>
    </source>
</evidence>
<gene>
    <name evidence="2" type="ORF">TCAP_05981</name>
</gene>
<evidence type="ECO:0000256" key="1">
    <source>
        <dbReference type="SAM" id="MobiDB-lite"/>
    </source>
</evidence>
<dbReference type="EMBL" id="NRSZ01000976">
    <property type="protein sequence ID" value="PNY24079.1"/>
    <property type="molecule type" value="Genomic_DNA"/>
</dbReference>
<name>A0A2K3Q958_9HYPO</name>
<organism evidence="2 3">
    <name type="scientific">Tolypocladium capitatum</name>
    <dbReference type="NCBI Taxonomy" id="45235"/>
    <lineage>
        <taxon>Eukaryota</taxon>
        <taxon>Fungi</taxon>
        <taxon>Dikarya</taxon>
        <taxon>Ascomycota</taxon>
        <taxon>Pezizomycotina</taxon>
        <taxon>Sordariomycetes</taxon>
        <taxon>Hypocreomycetidae</taxon>
        <taxon>Hypocreales</taxon>
        <taxon>Ophiocordycipitaceae</taxon>
        <taxon>Tolypocladium</taxon>
    </lineage>
</organism>
<feature type="compositionally biased region" description="Basic and acidic residues" evidence="1">
    <location>
        <begin position="339"/>
        <end position="360"/>
    </location>
</feature>
<accession>A0A2K3Q958</accession>
<dbReference type="AlphaFoldDB" id="A0A2K3Q958"/>
<feature type="compositionally biased region" description="Basic and acidic residues" evidence="1">
    <location>
        <begin position="104"/>
        <end position="121"/>
    </location>
</feature>
<protein>
    <submittedName>
        <fullName evidence="2">Uncharacterized protein</fullName>
    </submittedName>
</protein>
<evidence type="ECO:0000313" key="3">
    <source>
        <dbReference type="Proteomes" id="UP000236621"/>
    </source>
</evidence>
<feature type="compositionally biased region" description="Polar residues" evidence="1">
    <location>
        <begin position="22"/>
        <end position="33"/>
    </location>
</feature>
<reference evidence="2 3" key="1">
    <citation type="submission" date="2017-08" db="EMBL/GenBank/DDBJ databases">
        <title>Harnessing the power of phylogenomics to disentangle the directionality and signatures of interkingdom host jumping in the parasitic fungal genus Tolypocladium.</title>
        <authorList>
            <person name="Quandt C.A."/>
            <person name="Patterson W."/>
            <person name="Spatafora J.W."/>
        </authorList>
    </citation>
    <scope>NUCLEOTIDE SEQUENCE [LARGE SCALE GENOMIC DNA]</scope>
    <source>
        <strain evidence="2 3">CBS 113982</strain>
    </source>
</reference>
<dbReference type="OrthoDB" id="5204927at2759"/>
<sequence length="372" mass="41938">MSYPPEYWATATGSYHRPAKATSRQELRSSQLQPFDPDELTRRLYVVVAEEKAHSERKKRARTEAERRTRNHLSGPNTGKDKDAAPLTAVRGKSTNLSTQQHNTNDEHSGELQKAKPERTMSKTSKGSGHEDGSSSYRHIPQVAASQFARTTTVESQTDRLLVHKLSKKAMKFHMEGPNANPEICVAGPDASPFEQAQALRRVQSMRERQYKRNQCHRMPTLATTAEVDEGQAPLPHRHTFETYFKVKGMHPEGRKDVRRMSTGSILHSTESQPVGTFEMPVGLIPESDEVVVDPSEHHRVDWTQSDETSARPVPITTSPPPIRRSESRWTLKGRLGKHGKDDKPPTPSDEKRASRESPKSPKAAFFARFKR</sequence>
<comment type="caution">
    <text evidence="2">The sequence shown here is derived from an EMBL/GenBank/DDBJ whole genome shotgun (WGS) entry which is preliminary data.</text>
</comment>